<accession>A0A8J6AW34</accession>
<organism evidence="1 2">
    <name type="scientific">Carpediemonas membranifera</name>
    <dbReference type="NCBI Taxonomy" id="201153"/>
    <lineage>
        <taxon>Eukaryota</taxon>
        <taxon>Metamonada</taxon>
        <taxon>Carpediemonas-like organisms</taxon>
        <taxon>Carpediemonas</taxon>
    </lineage>
</organism>
<name>A0A8J6AW34_9EUKA</name>
<sequence length="376" mass="42368">MVEDQERLSRDTVRDIVHTIIATCYRWEERSTKCDCRSIADAILAILPKTVLERMPRKQDFMRSVPKAIENLAGRKLSPNTKGIYQGIHATDTGRAALIAGLSQLVTLTDAEIDHLRNSKLDSSQRAFRVCQPRRNPAVPTPHPTVQTAEQPTMSVDSTRAMQASSVNGANVAEMIEAVNHMTEQFRNTKPGASDAEYFMGTTAKMWKNSLRKCCPYCADLRGLFFVDGRTDETVLECDFCHRFVHRICEDDSFSTVTRKDKNNNDKTFTVCELCSNAEKQTICMKGGCETDISANGVNSFMCMYCHAYFCKDHIAFNKFESGPDLMGRPSERGPICISCYKSLHQEGEVFDLSHFRDMMKHFDTADAEDNSDSNQ</sequence>
<evidence type="ECO:0000313" key="2">
    <source>
        <dbReference type="Proteomes" id="UP000717585"/>
    </source>
</evidence>
<reference evidence="1" key="1">
    <citation type="submission" date="2021-05" db="EMBL/GenBank/DDBJ databases">
        <title>A free-living protist that lacks canonical eukaryotic 1 DNA replication and segregation systems.</title>
        <authorList>
            <person name="Salas-Leiva D.E."/>
            <person name="Tromer E.C."/>
            <person name="Curtis B.A."/>
            <person name="Jerlstrom-Hultqvist J."/>
            <person name="Kolisko M."/>
            <person name="Yi Z."/>
            <person name="Salas-Leiva J.S."/>
            <person name="Gallot-Lavallee L."/>
            <person name="Kops G.J.P.L."/>
            <person name="Archibald J.M."/>
            <person name="Simpson A.G.B."/>
            <person name="Roger A.J."/>
        </authorList>
    </citation>
    <scope>NUCLEOTIDE SEQUENCE</scope>
    <source>
        <strain evidence="1">BICM</strain>
    </source>
</reference>
<gene>
    <name evidence="1" type="ORF">J8273_8992</name>
</gene>
<dbReference type="Proteomes" id="UP000717585">
    <property type="component" value="Unassembled WGS sequence"/>
</dbReference>
<comment type="caution">
    <text evidence="1">The sequence shown here is derived from an EMBL/GenBank/DDBJ whole genome shotgun (WGS) entry which is preliminary data.</text>
</comment>
<proteinExistence type="predicted"/>
<dbReference type="EMBL" id="JAHDYR010000069">
    <property type="protein sequence ID" value="KAG9389688.1"/>
    <property type="molecule type" value="Genomic_DNA"/>
</dbReference>
<dbReference type="AlphaFoldDB" id="A0A8J6AW34"/>
<protein>
    <submittedName>
        <fullName evidence="1">Uncharacterized protein</fullName>
    </submittedName>
</protein>
<evidence type="ECO:0000313" key="1">
    <source>
        <dbReference type="EMBL" id="KAG9389688.1"/>
    </source>
</evidence>
<keyword evidence="2" id="KW-1185">Reference proteome</keyword>